<evidence type="ECO:0000313" key="3">
    <source>
        <dbReference type="Proteomes" id="UP000248961"/>
    </source>
</evidence>
<organism evidence="2 3">
    <name type="scientific">Aspergillus homomorphus (strain CBS 101889)</name>
    <dbReference type="NCBI Taxonomy" id="1450537"/>
    <lineage>
        <taxon>Eukaryota</taxon>
        <taxon>Fungi</taxon>
        <taxon>Dikarya</taxon>
        <taxon>Ascomycota</taxon>
        <taxon>Pezizomycotina</taxon>
        <taxon>Eurotiomycetes</taxon>
        <taxon>Eurotiomycetidae</taxon>
        <taxon>Eurotiales</taxon>
        <taxon>Aspergillaceae</taxon>
        <taxon>Aspergillus</taxon>
        <taxon>Aspergillus subgen. Circumdati</taxon>
    </lineage>
</organism>
<feature type="transmembrane region" description="Helical" evidence="1">
    <location>
        <begin position="79"/>
        <end position="98"/>
    </location>
</feature>
<sequence length="190" mass="21703">MADRSGRCWIAARPPYMQTDSQHPQYLKQPHKLTDSIMKNWSPINQPLSRNISQGQFASKLKALDNYFNPPPSITMAKFGFSVFMLLGLLLLATDVLATRVKYNAYYNQVVHKDGKEVTEKKTNSDMRTIPDDKETEVKDGIHGWSGGKYRARESRFNMLYIETTSTLASNKEAKDAVEDMRSLVNKHIK</sequence>
<keyword evidence="1" id="KW-0812">Transmembrane</keyword>
<keyword evidence="1" id="KW-0472">Membrane</keyword>
<dbReference type="AlphaFoldDB" id="A0A395HVE7"/>
<dbReference type="RefSeq" id="XP_025549348.1">
    <property type="nucleotide sequence ID" value="XM_025697149.1"/>
</dbReference>
<accession>A0A395HVE7</accession>
<dbReference type="EMBL" id="KZ824297">
    <property type="protein sequence ID" value="RAL10194.1"/>
    <property type="molecule type" value="Genomic_DNA"/>
</dbReference>
<keyword evidence="1" id="KW-1133">Transmembrane helix</keyword>
<dbReference type="VEuPathDB" id="FungiDB:BO97DRAFT_426721"/>
<evidence type="ECO:0000256" key="1">
    <source>
        <dbReference type="SAM" id="Phobius"/>
    </source>
</evidence>
<dbReference type="GeneID" id="37201438"/>
<name>A0A395HVE7_ASPHC</name>
<dbReference type="Proteomes" id="UP000248961">
    <property type="component" value="Unassembled WGS sequence"/>
</dbReference>
<proteinExistence type="predicted"/>
<dbReference type="OrthoDB" id="3533079at2759"/>
<reference evidence="2 3" key="1">
    <citation type="submission" date="2018-02" db="EMBL/GenBank/DDBJ databases">
        <title>The genomes of Aspergillus section Nigri reveals drivers in fungal speciation.</title>
        <authorList>
            <consortium name="DOE Joint Genome Institute"/>
            <person name="Vesth T.C."/>
            <person name="Nybo J."/>
            <person name="Theobald S."/>
            <person name="Brandl J."/>
            <person name="Frisvad J.C."/>
            <person name="Nielsen K.F."/>
            <person name="Lyhne E.K."/>
            <person name="Kogle M.E."/>
            <person name="Kuo A."/>
            <person name="Riley R."/>
            <person name="Clum A."/>
            <person name="Nolan M."/>
            <person name="Lipzen A."/>
            <person name="Salamov A."/>
            <person name="Henrissat B."/>
            <person name="Wiebenga A."/>
            <person name="De vries R.P."/>
            <person name="Grigoriev I.V."/>
            <person name="Mortensen U.H."/>
            <person name="Andersen M.R."/>
            <person name="Baker S.E."/>
        </authorList>
    </citation>
    <scope>NUCLEOTIDE SEQUENCE [LARGE SCALE GENOMIC DNA]</scope>
    <source>
        <strain evidence="2 3">CBS 101889</strain>
    </source>
</reference>
<gene>
    <name evidence="2" type="ORF">BO97DRAFT_426721</name>
</gene>
<keyword evidence="3" id="KW-1185">Reference proteome</keyword>
<evidence type="ECO:0000313" key="2">
    <source>
        <dbReference type="EMBL" id="RAL10194.1"/>
    </source>
</evidence>
<protein>
    <submittedName>
        <fullName evidence="2">Uncharacterized protein</fullName>
    </submittedName>
</protein>